<gene>
    <name evidence="2" type="ORF">PVAP13_1KG380610</name>
</gene>
<comment type="caution">
    <text evidence="2">The sequence shown here is derived from an EMBL/GenBank/DDBJ whole genome shotgun (WGS) entry which is preliminary data.</text>
</comment>
<accession>A0A8T0XK18</accession>
<feature type="compositionally biased region" description="Basic and acidic residues" evidence="1">
    <location>
        <begin position="147"/>
        <end position="158"/>
    </location>
</feature>
<organism evidence="2 3">
    <name type="scientific">Panicum virgatum</name>
    <name type="common">Blackwell switchgrass</name>
    <dbReference type="NCBI Taxonomy" id="38727"/>
    <lineage>
        <taxon>Eukaryota</taxon>
        <taxon>Viridiplantae</taxon>
        <taxon>Streptophyta</taxon>
        <taxon>Embryophyta</taxon>
        <taxon>Tracheophyta</taxon>
        <taxon>Spermatophyta</taxon>
        <taxon>Magnoliopsida</taxon>
        <taxon>Liliopsida</taxon>
        <taxon>Poales</taxon>
        <taxon>Poaceae</taxon>
        <taxon>PACMAD clade</taxon>
        <taxon>Panicoideae</taxon>
        <taxon>Panicodae</taxon>
        <taxon>Paniceae</taxon>
        <taxon>Panicinae</taxon>
        <taxon>Panicum</taxon>
        <taxon>Panicum sect. Hiantes</taxon>
    </lineage>
</organism>
<dbReference type="Proteomes" id="UP000823388">
    <property type="component" value="Chromosome 1K"/>
</dbReference>
<sequence>MAALRAAVMAERARGQGRGGWCALVGGPGACTHREGCGQCASRAGRAAVRRAAAYSALEGEVGRARRVGGPVRAGGRRDTALRVAAGVRGSVHRGVASACVCTWVRTRGRAWGAACARGEWVELERAAVAWRRRGQGGPGQVGGGPERCERGAGEGESGRACSGRVRGREQGGKREKEREKEKEEKKKERGKEIEKKRREKWKRRKGKEEEGASAPRRRPRTRSAMRGAWARVRGPGEGGHARR</sequence>
<dbReference type="AlphaFoldDB" id="A0A8T0XK18"/>
<dbReference type="EMBL" id="CM029037">
    <property type="protein sequence ID" value="KAG2659787.1"/>
    <property type="molecule type" value="Genomic_DNA"/>
</dbReference>
<evidence type="ECO:0000313" key="3">
    <source>
        <dbReference type="Proteomes" id="UP000823388"/>
    </source>
</evidence>
<evidence type="ECO:0000256" key="1">
    <source>
        <dbReference type="SAM" id="MobiDB-lite"/>
    </source>
</evidence>
<proteinExistence type="predicted"/>
<feature type="region of interest" description="Disordered" evidence="1">
    <location>
        <begin position="134"/>
        <end position="244"/>
    </location>
</feature>
<keyword evidence="3" id="KW-1185">Reference proteome</keyword>
<name>A0A8T0XK18_PANVG</name>
<protein>
    <submittedName>
        <fullName evidence="2">Uncharacterized protein</fullName>
    </submittedName>
</protein>
<feature type="compositionally biased region" description="Basic and acidic residues" evidence="1">
    <location>
        <begin position="167"/>
        <end position="197"/>
    </location>
</feature>
<evidence type="ECO:0000313" key="2">
    <source>
        <dbReference type="EMBL" id="KAG2659787.1"/>
    </source>
</evidence>
<reference evidence="2" key="1">
    <citation type="submission" date="2020-05" db="EMBL/GenBank/DDBJ databases">
        <title>WGS assembly of Panicum virgatum.</title>
        <authorList>
            <person name="Lovell J.T."/>
            <person name="Jenkins J."/>
            <person name="Shu S."/>
            <person name="Juenger T.E."/>
            <person name="Schmutz J."/>
        </authorList>
    </citation>
    <scope>NUCLEOTIDE SEQUENCE</scope>
    <source>
        <strain evidence="2">AP13</strain>
    </source>
</reference>
<feature type="compositionally biased region" description="Gly residues" evidence="1">
    <location>
        <begin position="136"/>
        <end position="146"/>
    </location>
</feature>